<reference evidence="1" key="1">
    <citation type="journal article" date="2021" name="PeerJ">
        <title>Extensive microbial diversity within the chicken gut microbiome revealed by metagenomics and culture.</title>
        <authorList>
            <person name="Gilroy R."/>
            <person name="Ravi A."/>
            <person name="Getino M."/>
            <person name="Pursley I."/>
            <person name="Horton D.L."/>
            <person name="Alikhan N.F."/>
            <person name="Baker D."/>
            <person name="Gharbi K."/>
            <person name="Hall N."/>
            <person name="Watson M."/>
            <person name="Adriaenssens E.M."/>
            <person name="Foster-Nyarko E."/>
            <person name="Jarju S."/>
            <person name="Secka A."/>
            <person name="Antonio M."/>
            <person name="Oren A."/>
            <person name="Chaudhuri R.R."/>
            <person name="La Ragione R."/>
            <person name="Hildebrand F."/>
            <person name="Pallen M.J."/>
        </authorList>
    </citation>
    <scope>NUCLEOTIDE SEQUENCE</scope>
    <source>
        <strain evidence="1">1719</strain>
    </source>
</reference>
<organism evidence="1 2">
    <name type="scientific">Candidatus Sphingobacterium stercoripullorum</name>
    <dbReference type="NCBI Taxonomy" id="2838759"/>
    <lineage>
        <taxon>Bacteria</taxon>
        <taxon>Pseudomonadati</taxon>
        <taxon>Bacteroidota</taxon>
        <taxon>Sphingobacteriia</taxon>
        <taxon>Sphingobacteriales</taxon>
        <taxon>Sphingobacteriaceae</taxon>
        <taxon>Sphingobacterium</taxon>
    </lineage>
</organism>
<dbReference type="SUPFAM" id="SSF52317">
    <property type="entry name" value="Class I glutamine amidotransferase-like"/>
    <property type="match status" value="1"/>
</dbReference>
<evidence type="ECO:0000313" key="2">
    <source>
        <dbReference type="Proteomes" id="UP000824156"/>
    </source>
</evidence>
<dbReference type="Proteomes" id="UP000824156">
    <property type="component" value="Unassembled WGS sequence"/>
</dbReference>
<evidence type="ECO:0000313" key="1">
    <source>
        <dbReference type="EMBL" id="HIX53912.1"/>
    </source>
</evidence>
<gene>
    <name evidence="1" type="ORF">H9853_02710</name>
</gene>
<protein>
    <recommendedName>
        <fullName evidence="3">LmbE family protein</fullName>
    </recommendedName>
</protein>
<reference evidence="1" key="2">
    <citation type="submission" date="2021-04" db="EMBL/GenBank/DDBJ databases">
        <authorList>
            <person name="Gilroy R."/>
        </authorList>
    </citation>
    <scope>NUCLEOTIDE SEQUENCE</scope>
    <source>
        <strain evidence="1">1719</strain>
    </source>
</reference>
<dbReference type="InterPro" id="IPR029062">
    <property type="entry name" value="Class_I_gatase-like"/>
</dbReference>
<sequence>WGTWKPKRLLWNTYNFGRGDYTSPDQIQVDISQYNSLLGHNYAEAAAISRSQHKSQGFGDAPRRGQYTEYFELIAGDDTDEGLFKGVDTSWERVENGKPIKQLLSEIIQKFDPNRPQASLPLLLSLKSELSQLEDSFWVDQKLHDLDEVILACSGLYMDFRSDKDQYVQGAQVVGELVLEARKHDVEVELVSINQQDQNKRITANQPISVKHNLKASHISHPFWLERPFHKGRFDVETEKSWMAYNNDVPLADVRLRIQGVDLNYKLPLQYYSVSPVYGEVREAVSIVPEITASVHEDMVLFSKTELEKAISITFEKHSSENMQAAIKVNLGKDWEVKPREIALDFKDGETKLTKEIVIKASNINKSSSVLTLINSDGNTIKQVKRLNYSHIPKLTSQPDLEIQLIPVDIETPKKNILYVNGSGDLIPSSLRLLGYEIDEVQGDDLSAELLADYDVLIFGVRALNVDPSLASHAKTINQFAENGGVVLMQYHVANVDPSVIAPYPFEINATRVTQEDSEVFIKDQTDPVFNFPNAITADDFNGWVQERGLYFVSSAGNNYRMPLEMADTNEELSSGSLIVADVGQGRFVYTSISFFRQLPAGVPGAFKLFVNLFSLDN</sequence>
<evidence type="ECO:0008006" key="3">
    <source>
        <dbReference type="Google" id="ProtNLM"/>
    </source>
</evidence>
<dbReference type="AlphaFoldDB" id="A0A9D1W8U6"/>
<comment type="caution">
    <text evidence="1">The sequence shown here is derived from an EMBL/GenBank/DDBJ whole genome shotgun (WGS) entry which is preliminary data.</text>
</comment>
<proteinExistence type="predicted"/>
<accession>A0A9D1W8U6</accession>
<feature type="non-terminal residue" evidence="1">
    <location>
        <position position="1"/>
    </location>
</feature>
<name>A0A9D1W8U6_9SPHI</name>
<dbReference type="EMBL" id="DXEZ01000077">
    <property type="protein sequence ID" value="HIX53912.1"/>
    <property type="molecule type" value="Genomic_DNA"/>
</dbReference>